<comment type="caution">
    <text evidence="1">The sequence shown here is derived from an EMBL/GenBank/DDBJ whole genome shotgun (WGS) entry which is preliminary data.</text>
</comment>
<evidence type="ECO:0008006" key="3">
    <source>
        <dbReference type="Google" id="ProtNLM"/>
    </source>
</evidence>
<evidence type="ECO:0000313" key="2">
    <source>
        <dbReference type="Proteomes" id="UP001050691"/>
    </source>
</evidence>
<organism evidence="1 2">
    <name type="scientific">Clathrus columnatus</name>
    <dbReference type="NCBI Taxonomy" id="1419009"/>
    <lineage>
        <taxon>Eukaryota</taxon>
        <taxon>Fungi</taxon>
        <taxon>Dikarya</taxon>
        <taxon>Basidiomycota</taxon>
        <taxon>Agaricomycotina</taxon>
        <taxon>Agaricomycetes</taxon>
        <taxon>Phallomycetidae</taxon>
        <taxon>Phallales</taxon>
        <taxon>Clathraceae</taxon>
        <taxon>Clathrus</taxon>
    </lineage>
</organism>
<dbReference type="EMBL" id="BPWL01000013">
    <property type="protein sequence ID" value="GJJ16159.1"/>
    <property type="molecule type" value="Genomic_DNA"/>
</dbReference>
<accession>A0AAV5ASN0</accession>
<reference evidence="1" key="1">
    <citation type="submission" date="2021-10" db="EMBL/GenBank/DDBJ databases">
        <title>De novo Genome Assembly of Clathrus columnatus (Basidiomycota, Fungi) Using Illumina and Nanopore Sequence Data.</title>
        <authorList>
            <person name="Ogiso-Tanaka E."/>
            <person name="Itagaki H."/>
            <person name="Hosoya T."/>
            <person name="Hosaka K."/>
        </authorList>
    </citation>
    <scope>NUCLEOTIDE SEQUENCE</scope>
    <source>
        <strain evidence="1">MO-923</strain>
    </source>
</reference>
<sequence>MPLEELFKRTRNASLNLIIKRPTLSDIDVRALIMPQFFSVAGRVKTLYLDLYSSENPHVSDLISSFPALENIFFDSSSPTNVNLLPTHIQNQVKIMQIVVEHLGNLTIPGHFRELTWLSLKYELNSVPPLLVLEALDNLPNLRFLRLFWSSWRSPSETRERIENSRSIVILPKLTVLISNSPVLHLIHAPKLLYLDITPQHSYPVHSSNKDTYYRLCGFDLSRITHIYCGMDVIHGSSPPHTTWGLTDRRYKSHMAYQVLFRKYRIHNSLQWILDDFPASDLNYPNEFYLPSRARGSLEQPDGTLLISCIKKATNLVEIVLDDIYSTFSDRFEIESISMALRGATTVRNLIVLSHLPLKTLCDLLSDEDLLPNLERLSYTAVCYRDGNESSSYILNSLQKLKKRHGIRTKGLEIELKGFLSIQSEELEEIEKLGFLRLEGNAENCFNFFISTIGSSMRE</sequence>
<dbReference type="Proteomes" id="UP001050691">
    <property type="component" value="Unassembled WGS sequence"/>
</dbReference>
<dbReference type="AlphaFoldDB" id="A0AAV5ASN0"/>
<proteinExistence type="predicted"/>
<keyword evidence="2" id="KW-1185">Reference proteome</keyword>
<protein>
    <recommendedName>
        <fullName evidence="3">F-box domain-containing protein</fullName>
    </recommendedName>
</protein>
<gene>
    <name evidence="1" type="ORF">Clacol_010439</name>
</gene>
<evidence type="ECO:0000313" key="1">
    <source>
        <dbReference type="EMBL" id="GJJ16159.1"/>
    </source>
</evidence>
<name>A0AAV5ASN0_9AGAM</name>